<accession>Q21PX6</accession>
<dbReference type="EMBL" id="CP000268">
    <property type="protein sequence ID" value="ABD72169.1"/>
    <property type="molecule type" value="Genomic_DNA"/>
</dbReference>
<dbReference type="AlphaFoldDB" id="Q21PX6"/>
<reference evidence="2" key="1">
    <citation type="submission" date="2006-02" db="EMBL/GenBank/DDBJ databases">
        <title>Complete sequence of plasmid 1 of Rhodoferax ferrireducens DSM 15236.</title>
        <authorList>
            <person name="Copeland A."/>
            <person name="Lucas S."/>
            <person name="Lapidus A."/>
            <person name="Barry K."/>
            <person name="Detter J.C."/>
            <person name="Glavina del Rio T."/>
            <person name="Hammon N."/>
            <person name="Israni S."/>
            <person name="Pitluck S."/>
            <person name="Brettin T."/>
            <person name="Bruce D."/>
            <person name="Han C."/>
            <person name="Tapia R."/>
            <person name="Gilna P."/>
            <person name="Kiss H."/>
            <person name="Schmutz J."/>
            <person name="Larimer F."/>
            <person name="Land M."/>
            <person name="Kyrpides N."/>
            <person name="Ivanova N."/>
            <person name="Richardson P."/>
        </authorList>
    </citation>
    <scope>NUCLEOTIDE SEQUENCE [LARGE SCALE GENOMIC DNA]</scope>
    <source>
        <strain evidence="2">ATCC BAA-621 / DSM 15236 / T118</strain>
        <plasmid evidence="2">Plasmid pDSM15236</plasmid>
    </source>
</reference>
<keyword evidence="1" id="KW-0614">Plasmid</keyword>
<dbReference type="HOGENOM" id="CLU_1132805_0_0_4"/>
<dbReference type="KEGG" id="rfr:Rfer_4484"/>
<dbReference type="Proteomes" id="UP000008332">
    <property type="component" value="Plasmid unnamed1"/>
</dbReference>
<dbReference type="OrthoDB" id="9844643at2"/>
<name>Q21PX6_ALBFT</name>
<evidence type="ECO:0000313" key="1">
    <source>
        <dbReference type="EMBL" id="ABD72169.1"/>
    </source>
</evidence>
<keyword evidence="2" id="KW-1185">Reference proteome</keyword>
<gene>
    <name evidence="1" type="ordered locus">Rfer_4484</name>
</gene>
<proteinExistence type="predicted"/>
<sequence>MTMIQTKKPLPLALALGLRPLDRVQISSTHEIAESRAFARYNDVNQELPFFYFQRVIGDQIEVRSPGGYAALISPHDICDVIPGTTIEVQAMPSEILIQRQQLSVLARNSGPGPECFAPAHVLHASRTSRGLFEFYVWFLDPALNEKNPWMAPLPTAERRRIEAVARRTHMPVSSRASASHSADHGREHARAHAARVASLFINAARSGRSEHASQLASVDVRQVSLASLNRRFGALPPPCQVERPSMPG</sequence>
<geneLocation type="plasmid" evidence="2">
    <name>pDSM15236</name>
</geneLocation>
<organism evidence="1 2">
    <name type="scientific">Albidiferax ferrireducens (strain ATCC BAA-621 / DSM 15236 / T118)</name>
    <name type="common">Rhodoferax ferrireducens</name>
    <dbReference type="NCBI Taxonomy" id="338969"/>
    <lineage>
        <taxon>Bacteria</taxon>
        <taxon>Pseudomonadati</taxon>
        <taxon>Pseudomonadota</taxon>
        <taxon>Betaproteobacteria</taxon>
        <taxon>Burkholderiales</taxon>
        <taxon>Comamonadaceae</taxon>
        <taxon>Rhodoferax</taxon>
    </lineage>
</organism>
<protein>
    <submittedName>
        <fullName evidence="1">Uncharacterized protein</fullName>
    </submittedName>
</protein>
<evidence type="ECO:0000313" key="2">
    <source>
        <dbReference type="Proteomes" id="UP000008332"/>
    </source>
</evidence>